<name>A0ACB7Y3K8_9ERIC</name>
<evidence type="ECO:0000313" key="1">
    <source>
        <dbReference type="EMBL" id="KAH7847603.1"/>
    </source>
</evidence>
<dbReference type="Proteomes" id="UP000828048">
    <property type="component" value="Chromosome 5"/>
</dbReference>
<accession>A0ACB7Y3K8</accession>
<keyword evidence="2" id="KW-1185">Reference proteome</keyword>
<evidence type="ECO:0000313" key="2">
    <source>
        <dbReference type="Proteomes" id="UP000828048"/>
    </source>
</evidence>
<sequence length="172" mass="18925">MKDTASSCTIIASIIATVAFAAALQVPGGNNNNGLPNLNQQSAFTIFGIFNECALFSSIASLLLFLSVLSSRYAEEDFLVILPSKFTLGLAWLILSILFTLTAFSAALYLVFGENKVWIHIPAVVILGFILVSLRTFQFPLIKDLIKSTYGSAIFYKKGHRISNWLDIKKRL</sequence>
<proteinExistence type="predicted"/>
<protein>
    <submittedName>
        <fullName evidence="1">Uncharacterized protein</fullName>
    </submittedName>
</protein>
<reference evidence="1 2" key="1">
    <citation type="journal article" date="2021" name="Hortic Res">
        <title>High-quality reference genome and annotation aids understanding of berry development for evergreen blueberry (Vaccinium darrowii).</title>
        <authorList>
            <person name="Yu J."/>
            <person name="Hulse-Kemp A.M."/>
            <person name="Babiker E."/>
            <person name="Staton M."/>
        </authorList>
    </citation>
    <scope>NUCLEOTIDE SEQUENCE [LARGE SCALE GENOMIC DNA]</scope>
    <source>
        <strain evidence="2">cv. NJ 8807/NJ 8810</strain>
        <tissue evidence="1">Young leaf</tissue>
    </source>
</reference>
<organism evidence="1 2">
    <name type="scientific">Vaccinium darrowii</name>
    <dbReference type="NCBI Taxonomy" id="229202"/>
    <lineage>
        <taxon>Eukaryota</taxon>
        <taxon>Viridiplantae</taxon>
        <taxon>Streptophyta</taxon>
        <taxon>Embryophyta</taxon>
        <taxon>Tracheophyta</taxon>
        <taxon>Spermatophyta</taxon>
        <taxon>Magnoliopsida</taxon>
        <taxon>eudicotyledons</taxon>
        <taxon>Gunneridae</taxon>
        <taxon>Pentapetalae</taxon>
        <taxon>asterids</taxon>
        <taxon>Ericales</taxon>
        <taxon>Ericaceae</taxon>
        <taxon>Vaccinioideae</taxon>
        <taxon>Vaccinieae</taxon>
        <taxon>Vaccinium</taxon>
    </lineage>
</organism>
<gene>
    <name evidence="1" type="ORF">Vadar_027981</name>
</gene>
<dbReference type="EMBL" id="CM037155">
    <property type="protein sequence ID" value="KAH7847603.1"/>
    <property type="molecule type" value="Genomic_DNA"/>
</dbReference>
<comment type="caution">
    <text evidence="1">The sequence shown here is derived from an EMBL/GenBank/DDBJ whole genome shotgun (WGS) entry which is preliminary data.</text>
</comment>